<keyword evidence="2" id="KW-1185">Reference proteome</keyword>
<sequence>MCFLKLLLLFKLILFVCLTECVERDDAGPLEASKYVPQPPYGLHKCSRFHTNTEAKVNGRKPLFSILKEIITSQQPKETRWDWINKLFLPIPQWRREETALLYCKNGLKMEDEQNLSSCLEEIFNEFNQKPLSELLKNNIDEKRERSELLEVLIKDRSESLAERLYSTINSNTIDFDTLYDIILARPKFELKKIIEKDDKIRPKLEKYLTDNKEQQDENAAIWDILINRVVAAEKHTTFDKEEFKEVFDICRVKFI</sequence>
<dbReference type="Proteomes" id="UP001497535">
    <property type="component" value="Unassembled WGS sequence"/>
</dbReference>
<comment type="caution">
    <text evidence="1">The sequence shown here is derived from an EMBL/GenBank/DDBJ whole genome shotgun (WGS) entry which is preliminary data.</text>
</comment>
<dbReference type="EMBL" id="CAVMJV010000107">
    <property type="protein sequence ID" value="CAK5100229.1"/>
    <property type="molecule type" value="Genomic_DNA"/>
</dbReference>
<evidence type="ECO:0000313" key="2">
    <source>
        <dbReference type="Proteomes" id="UP001497535"/>
    </source>
</evidence>
<accession>A0ACB1ARG7</accession>
<organism evidence="1 2">
    <name type="scientific">Meloidogyne enterolobii</name>
    <name type="common">Root-knot nematode worm</name>
    <name type="synonym">Meloidogyne mayaguensis</name>
    <dbReference type="NCBI Taxonomy" id="390850"/>
    <lineage>
        <taxon>Eukaryota</taxon>
        <taxon>Metazoa</taxon>
        <taxon>Ecdysozoa</taxon>
        <taxon>Nematoda</taxon>
        <taxon>Chromadorea</taxon>
        <taxon>Rhabditida</taxon>
        <taxon>Tylenchina</taxon>
        <taxon>Tylenchomorpha</taxon>
        <taxon>Tylenchoidea</taxon>
        <taxon>Meloidogynidae</taxon>
        <taxon>Meloidogyninae</taxon>
        <taxon>Meloidogyne</taxon>
    </lineage>
</organism>
<evidence type="ECO:0000313" key="1">
    <source>
        <dbReference type="EMBL" id="CAK5100229.1"/>
    </source>
</evidence>
<protein>
    <submittedName>
        <fullName evidence="1">Uncharacterized protein</fullName>
    </submittedName>
</protein>
<gene>
    <name evidence="1" type="ORF">MENTE1834_LOCUS42012</name>
</gene>
<name>A0ACB1ARG7_MELEN</name>
<proteinExistence type="predicted"/>
<reference evidence="1" key="1">
    <citation type="submission" date="2023-11" db="EMBL/GenBank/DDBJ databases">
        <authorList>
            <person name="Poullet M."/>
        </authorList>
    </citation>
    <scope>NUCLEOTIDE SEQUENCE</scope>
    <source>
        <strain evidence="1">E1834</strain>
    </source>
</reference>